<keyword evidence="6" id="KW-1185">Reference proteome</keyword>
<dbReference type="InterPro" id="IPR002772">
    <property type="entry name" value="Glyco_hydro_3_C"/>
</dbReference>
<evidence type="ECO:0000313" key="5">
    <source>
        <dbReference type="EMBL" id="RNI36261.1"/>
    </source>
</evidence>
<organism evidence="5 6">
    <name type="scientific">Hanamia caeni</name>
    <dbReference type="NCBI Taxonomy" id="2294116"/>
    <lineage>
        <taxon>Bacteria</taxon>
        <taxon>Pseudomonadati</taxon>
        <taxon>Bacteroidota</taxon>
        <taxon>Chitinophagia</taxon>
        <taxon>Chitinophagales</taxon>
        <taxon>Chitinophagaceae</taxon>
        <taxon>Hanamia</taxon>
    </lineage>
</organism>
<dbReference type="PRINTS" id="PR00133">
    <property type="entry name" value="GLHYDRLASE3"/>
</dbReference>
<dbReference type="PANTHER" id="PTHR42721:SF3">
    <property type="entry name" value="BETA-D-XYLOSIDASE 5-RELATED"/>
    <property type="match status" value="1"/>
</dbReference>
<keyword evidence="3 5" id="KW-0378">Hydrolase</keyword>
<dbReference type="GO" id="GO:0031222">
    <property type="term" value="P:arabinan catabolic process"/>
    <property type="evidence" value="ECO:0007669"/>
    <property type="project" value="TreeGrafter"/>
</dbReference>
<dbReference type="SMART" id="SM01217">
    <property type="entry name" value="Fn3_like"/>
    <property type="match status" value="1"/>
</dbReference>
<dbReference type="GO" id="GO:0045493">
    <property type="term" value="P:xylan catabolic process"/>
    <property type="evidence" value="ECO:0007669"/>
    <property type="project" value="InterPro"/>
</dbReference>
<dbReference type="InterPro" id="IPR017853">
    <property type="entry name" value="GH"/>
</dbReference>
<comment type="caution">
    <text evidence="5">The sequence shown here is derived from an EMBL/GenBank/DDBJ whole genome shotgun (WGS) entry which is preliminary data.</text>
</comment>
<protein>
    <submittedName>
        <fullName evidence="5">Glycosyl hydrolase</fullName>
    </submittedName>
</protein>
<dbReference type="InterPro" id="IPR036962">
    <property type="entry name" value="Glyco_hydro_3_N_sf"/>
</dbReference>
<dbReference type="SUPFAM" id="SSF51445">
    <property type="entry name" value="(Trans)glycosidases"/>
    <property type="match status" value="1"/>
</dbReference>
<reference evidence="5 6" key="1">
    <citation type="submission" date="2018-11" db="EMBL/GenBank/DDBJ databases">
        <title>Draft genome sequence of Ferruginibacter sp. BO-59.</title>
        <authorList>
            <person name="Im W.T."/>
        </authorList>
    </citation>
    <scope>NUCLEOTIDE SEQUENCE [LARGE SCALE GENOMIC DNA]</scope>
    <source>
        <strain evidence="5 6">BO-59</strain>
    </source>
</reference>
<dbReference type="OrthoDB" id="721009at2"/>
<dbReference type="InterPro" id="IPR026891">
    <property type="entry name" value="Fn3-like"/>
</dbReference>
<evidence type="ECO:0000313" key="6">
    <source>
        <dbReference type="Proteomes" id="UP000267223"/>
    </source>
</evidence>
<dbReference type="SUPFAM" id="SSF52279">
    <property type="entry name" value="Beta-D-glucan exohydrolase, C-terminal domain"/>
    <property type="match status" value="1"/>
</dbReference>
<evidence type="ECO:0000259" key="4">
    <source>
        <dbReference type="SMART" id="SM01217"/>
    </source>
</evidence>
<dbReference type="InterPro" id="IPR001764">
    <property type="entry name" value="Glyco_hydro_3_N"/>
</dbReference>
<evidence type="ECO:0000256" key="3">
    <source>
        <dbReference type="ARBA" id="ARBA00022801"/>
    </source>
</evidence>
<keyword evidence="2" id="KW-0732">Signal</keyword>
<proteinExistence type="inferred from homology"/>
<dbReference type="Pfam" id="PF00933">
    <property type="entry name" value="Glyco_hydro_3"/>
    <property type="match status" value="1"/>
</dbReference>
<dbReference type="InterPro" id="IPR044993">
    <property type="entry name" value="BXL"/>
</dbReference>
<name>A0A3M9NEV5_9BACT</name>
<evidence type="ECO:0000256" key="2">
    <source>
        <dbReference type="ARBA" id="ARBA00022729"/>
    </source>
</evidence>
<comment type="similarity">
    <text evidence="1">Belongs to the glycosyl hydrolase 3 family.</text>
</comment>
<dbReference type="Gene3D" id="2.60.40.10">
    <property type="entry name" value="Immunoglobulins"/>
    <property type="match status" value="1"/>
</dbReference>
<dbReference type="AlphaFoldDB" id="A0A3M9NEV5"/>
<dbReference type="Proteomes" id="UP000267223">
    <property type="component" value="Unassembled WGS sequence"/>
</dbReference>
<evidence type="ECO:0000256" key="1">
    <source>
        <dbReference type="ARBA" id="ARBA00005336"/>
    </source>
</evidence>
<dbReference type="InterPro" id="IPR036881">
    <property type="entry name" value="Glyco_hydro_3_C_sf"/>
</dbReference>
<dbReference type="Pfam" id="PF01915">
    <property type="entry name" value="Glyco_hydro_3_C"/>
    <property type="match status" value="1"/>
</dbReference>
<accession>A0A3M9NEV5</accession>
<dbReference type="Pfam" id="PF14310">
    <property type="entry name" value="Fn3-like"/>
    <property type="match status" value="1"/>
</dbReference>
<dbReference type="Gene3D" id="3.40.50.1700">
    <property type="entry name" value="Glycoside hydrolase family 3 C-terminal domain"/>
    <property type="match status" value="1"/>
</dbReference>
<feature type="domain" description="Fibronectin type III-like" evidence="4">
    <location>
        <begin position="647"/>
        <end position="715"/>
    </location>
</feature>
<sequence length="736" mass="81491">MKKAILYLLIFLSVDISAFSQKKFDYPFQNPALSINARVNDLVSRLTLEEKVNQMLNSTPAIERLGIPPYDWWNESLHGVARTKYPTTSYPQAIGMAATFDVKAMKQMGGFTSDEGRAIHNESLRKKDYSRYTGLTYWTPNINIFRDPRWGRGQETYGEDPFLTASIGTAFVEGLQGNDPKYLKAAACAKHYAIHSGPESSRHTFDVNVSNHDLWATYLPAFKQLVVNAKVAGVMCAYNAYQGQPCCGSDKLMVDILRNKWNFKGYVTSDCGAIDDFYKTHKLFPDAESSATDAVLHGTDVECGNHTYKTLIQAVKDGKITEKDIDVSLKRLFTIRLRLGMFDPVSMVKYAQIPITNLESQPHKDLALKMARESMVLLRNAQASGQKNNLLPLNKSIKHIAVLGPNADNANTQLGNYNGKPSVVTTVLQAIKDKLPNADIFYSKATEFVSTEPQDFSKLIDSIKDADVIIYVGGISPRLEGEEMKVHTPGFSGGDRTSINLPVVQTDFLKALKTTGKPIIFVMMTGSALAIPWEQQNIPAILNAWYGGEAAGTAVADILFGDYSPSGKLPVTFYKSDADLPPFDDYSMQNRTYRYFKGEPLYPFGFGLSYTNFNYSSLKLSKSKIKKNETVAAEVTVTNKGKMKSDEVVQLYLTHQSGQDIPLYALKAFKRITLLPGASQKVRFTITPDMMKLVNEDGKSVLNSGEIKVSIGGSLPSQRSEDLGAAKPAEAQIIIQ</sequence>
<gene>
    <name evidence="5" type="ORF">EFY79_11325</name>
</gene>
<dbReference type="GO" id="GO:0046556">
    <property type="term" value="F:alpha-L-arabinofuranosidase activity"/>
    <property type="evidence" value="ECO:0007669"/>
    <property type="project" value="TreeGrafter"/>
</dbReference>
<dbReference type="EMBL" id="RJJR01000008">
    <property type="protein sequence ID" value="RNI36261.1"/>
    <property type="molecule type" value="Genomic_DNA"/>
</dbReference>
<dbReference type="InterPro" id="IPR013783">
    <property type="entry name" value="Ig-like_fold"/>
</dbReference>
<dbReference type="Gene3D" id="3.20.20.300">
    <property type="entry name" value="Glycoside hydrolase, family 3, N-terminal domain"/>
    <property type="match status" value="1"/>
</dbReference>
<dbReference type="GO" id="GO:0009044">
    <property type="term" value="F:xylan 1,4-beta-xylosidase activity"/>
    <property type="evidence" value="ECO:0007669"/>
    <property type="project" value="InterPro"/>
</dbReference>
<dbReference type="RefSeq" id="WP_123120814.1">
    <property type="nucleotide sequence ID" value="NZ_RJJR01000008.1"/>
</dbReference>
<dbReference type="PANTHER" id="PTHR42721">
    <property type="entry name" value="SUGAR HYDROLASE-RELATED"/>
    <property type="match status" value="1"/>
</dbReference>